<name>A0A099LZ19_9VIBR</name>
<keyword evidence="3" id="KW-1185">Reference proteome</keyword>
<dbReference type="EMBL" id="JMCG01000001">
    <property type="protein sequence ID" value="KGK12487.1"/>
    <property type="molecule type" value="Genomic_DNA"/>
</dbReference>
<gene>
    <name evidence="2" type="ORF">EA26_14805</name>
</gene>
<comment type="caution">
    <text evidence="2">The sequence shown here is derived from an EMBL/GenBank/DDBJ whole genome shotgun (WGS) entry which is preliminary data.</text>
</comment>
<evidence type="ECO:0000313" key="2">
    <source>
        <dbReference type="EMBL" id="KGK12487.1"/>
    </source>
</evidence>
<dbReference type="Proteomes" id="UP000029994">
    <property type="component" value="Unassembled WGS sequence"/>
</dbReference>
<evidence type="ECO:0000256" key="1">
    <source>
        <dbReference type="SAM" id="Phobius"/>
    </source>
</evidence>
<evidence type="ECO:0000313" key="3">
    <source>
        <dbReference type="Proteomes" id="UP000029994"/>
    </source>
</evidence>
<accession>A0A099LZ19</accession>
<keyword evidence="1" id="KW-0472">Membrane</keyword>
<dbReference type="STRING" id="29495.EA26_14805"/>
<feature type="transmembrane region" description="Helical" evidence="1">
    <location>
        <begin position="78"/>
        <end position="100"/>
    </location>
</feature>
<dbReference type="AlphaFoldDB" id="A0A099LZ19"/>
<keyword evidence="1" id="KW-1133">Transmembrane helix</keyword>
<sequence length="126" mass="14249">MRMALIKLHSQLATKISWTTIRRAFVYIELNSEGKVILREQTLFEKIGEYYNKFVAALFAIVSAIVLVFLIAANEVDFLIVLKMVLLALFFLVCALGVLTQNFPIIAARRIKNEQEQVVSNNSGDV</sequence>
<dbReference type="RefSeq" id="WP_039428640.1">
    <property type="nucleotide sequence ID" value="NZ_CP061845.1"/>
</dbReference>
<proteinExistence type="predicted"/>
<feature type="transmembrane region" description="Helical" evidence="1">
    <location>
        <begin position="54"/>
        <end position="72"/>
    </location>
</feature>
<organism evidence="2 3">
    <name type="scientific">Vibrio navarrensis</name>
    <dbReference type="NCBI Taxonomy" id="29495"/>
    <lineage>
        <taxon>Bacteria</taxon>
        <taxon>Pseudomonadati</taxon>
        <taxon>Pseudomonadota</taxon>
        <taxon>Gammaproteobacteria</taxon>
        <taxon>Vibrionales</taxon>
        <taxon>Vibrionaceae</taxon>
        <taxon>Vibrio</taxon>
    </lineage>
</organism>
<reference evidence="2 3" key="1">
    <citation type="submission" date="2014-04" db="EMBL/GenBank/DDBJ databases">
        <title>Genome sequencing of Vibrio navarrensis strains.</title>
        <authorList>
            <person name="Gladney L.M."/>
            <person name="Katz L.S."/>
            <person name="Marino-Ramirez L."/>
            <person name="Jordan I.K."/>
        </authorList>
    </citation>
    <scope>NUCLEOTIDE SEQUENCE [LARGE SCALE GENOMIC DNA]</scope>
    <source>
        <strain evidence="2 3">ATCC 51183</strain>
    </source>
</reference>
<dbReference type="GeneID" id="43684373"/>
<keyword evidence="1" id="KW-0812">Transmembrane</keyword>
<protein>
    <submittedName>
        <fullName evidence="2">Uncharacterized protein</fullName>
    </submittedName>
</protein>